<dbReference type="Pfam" id="PF11074">
    <property type="entry name" value="DUF2779"/>
    <property type="match status" value="1"/>
</dbReference>
<evidence type="ECO:0000259" key="1">
    <source>
        <dbReference type="Pfam" id="PF11074"/>
    </source>
</evidence>
<feature type="domain" description="DUF2779" evidence="1">
    <location>
        <begin position="54"/>
        <end position="148"/>
    </location>
</feature>
<accession>X1EYE4</accession>
<sequence>KELRAIGVEDIRDIPADFPLSAIQQLRRDCVVNQKEYIAPKLGGELMNVEHPIHFLDFETIGPAIPKYGGTRPYQTVPFQWSNHVMHENENLERQEYLCLEDKDPREEFAGTLLKALGEKGSIVVYTTYEKGVLEGLAEYLPHYRDRLQ</sequence>
<reference evidence="2" key="1">
    <citation type="journal article" date="2014" name="Front. Microbiol.">
        <title>High frequency of phylogenetically diverse reductive dehalogenase-homologous genes in deep subseafloor sedimentary metagenomes.</title>
        <authorList>
            <person name="Kawai M."/>
            <person name="Futagami T."/>
            <person name="Toyoda A."/>
            <person name="Takaki Y."/>
            <person name="Nishi S."/>
            <person name="Hori S."/>
            <person name="Arai W."/>
            <person name="Tsubouchi T."/>
            <person name="Morono Y."/>
            <person name="Uchiyama I."/>
            <person name="Ito T."/>
            <person name="Fujiyama A."/>
            <person name="Inagaki F."/>
            <person name="Takami H."/>
        </authorList>
    </citation>
    <scope>NUCLEOTIDE SEQUENCE</scope>
    <source>
        <strain evidence="2">Expedition CK06-06</strain>
    </source>
</reference>
<proteinExistence type="predicted"/>
<name>X1EYE4_9ZZZZ</name>
<evidence type="ECO:0000313" key="2">
    <source>
        <dbReference type="EMBL" id="GAH13618.1"/>
    </source>
</evidence>
<organism evidence="2">
    <name type="scientific">marine sediment metagenome</name>
    <dbReference type="NCBI Taxonomy" id="412755"/>
    <lineage>
        <taxon>unclassified sequences</taxon>
        <taxon>metagenomes</taxon>
        <taxon>ecological metagenomes</taxon>
    </lineage>
</organism>
<gene>
    <name evidence="2" type="ORF">S01H4_54498</name>
</gene>
<feature type="non-terminal residue" evidence="2">
    <location>
        <position position="1"/>
    </location>
</feature>
<dbReference type="InterPro" id="IPR021301">
    <property type="entry name" value="DUF2779"/>
</dbReference>
<dbReference type="AlphaFoldDB" id="X1EYE4"/>
<protein>
    <recommendedName>
        <fullName evidence="1">DUF2779 domain-containing protein</fullName>
    </recommendedName>
</protein>
<dbReference type="EMBL" id="BART01031367">
    <property type="protein sequence ID" value="GAH13618.1"/>
    <property type="molecule type" value="Genomic_DNA"/>
</dbReference>
<comment type="caution">
    <text evidence="2">The sequence shown here is derived from an EMBL/GenBank/DDBJ whole genome shotgun (WGS) entry which is preliminary data.</text>
</comment>